<feature type="region of interest" description="Disordered" evidence="1">
    <location>
        <begin position="41"/>
        <end position="102"/>
    </location>
</feature>
<dbReference type="AlphaFoldDB" id="A0A8S9M6A9"/>
<organism evidence="2">
    <name type="scientific">Brassica cretica</name>
    <name type="common">Mustard</name>
    <dbReference type="NCBI Taxonomy" id="69181"/>
    <lineage>
        <taxon>Eukaryota</taxon>
        <taxon>Viridiplantae</taxon>
        <taxon>Streptophyta</taxon>
        <taxon>Embryophyta</taxon>
        <taxon>Tracheophyta</taxon>
        <taxon>Spermatophyta</taxon>
        <taxon>Magnoliopsida</taxon>
        <taxon>eudicotyledons</taxon>
        <taxon>Gunneridae</taxon>
        <taxon>Pentapetalae</taxon>
        <taxon>rosids</taxon>
        <taxon>malvids</taxon>
        <taxon>Brassicales</taxon>
        <taxon>Brassicaceae</taxon>
        <taxon>Brassiceae</taxon>
        <taxon>Brassica</taxon>
    </lineage>
</organism>
<comment type="caution">
    <text evidence="2">The sequence shown here is derived from an EMBL/GenBank/DDBJ whole genome shotgun (WGS) entry which is preliminary data.</text>
</comment>
<accession>A0A8S9M6A9</accession>
<gene>
    <name evidence="2" type="ORF">F2Q70_00010059</name>
</gene>
<feature type="compositionally biased region" description="Low complexity" evidence="1">
    <location>
        <begin position="52"/>
        <end position="71"/>
    </location>
</feature>
<sequence length="102" mass="11399">MSLKLMKREMSLKLMQRERVLARRKTIDDRVNALLKERLKDLGIEKIPENHNNPSPLLSNPSPPLSNNSLSKASPVHQKSVNSPTLVAATPGPKKNLAKELE</sequence>
<reference evidence="2" key="1">
    <citation type="submission" date="2019-12" db="EMBL/GenBank/DDBJ databases">
        <title>Genome sequencing and annotation of Brassica cretica.</title>
        <authorList>
            <person name="Studholme D.J."/>
            <person name="Sarris P.F."/>
        </authorList>
    </citation>
    <scope>NUCLEOTIDE SEQUENCE</scope>
    <source>
        <strain evidence="2">PFS-102/07</strain>
        <tissue evidence="2">Leaf</tissue>
    </source>
</reference>
<evidence type="ECO:0000313" key="2">
    <source>
        <dbReference type="EMBL" id="KAF2613539.1"/>
    </source>
</evidence>
<name>A0A8S9M6A9_BRACR</name>
<dbReference type="EMBL" id="QGKY02000089">
    <property type="protein sequence ID" value="KAF2613539.1"/>
    <property type="molecule type" value="Genomic_DNA"/>
</dbReference>
<protein>
    <submittedName>
        <fullName evidence="2">Uncharacterized protein</fullName>
    </submittedName>
</protein>
<evidence type="ECO:0000256" key="1">
    <source>
        <dbReference type="SAM" id="MobiDB-lite"/>
    </source>
</evidence>
<proteinExistence type="predicted"/>